<protein>
    <submittedName>
        <fullName evidence="2">Uncharacterized protein</fullName>
    </submittedName>
</protein>
<feature type="non-terminal residue" evidence="2">
    <location>
        <position position="1179"/>
    </location>
</feature>
<dbReference type="EMBL" id="CAUYUJ010015108">
    <property type="protein sequence ID" value="CAK0849958.1"/>
    <property type="molecule type" value="Genomic_DNA"/>
</dbReference>
<dbReference type="Proteomes" id="UP001189429">
    <property type="component" value="Unassembled WGS sequence"/>
</dbReference>
<sequence>AEGNMAEAGPERYTGPHQISEVDIFDAFASASIVAVPAAPVGFPTVPIEIVNGLGNLRFEYGAMCPLQTRVRSIMSIAGCATDAARPLKCCAGLRAAAIRARGKCKRMGAPQCAFRSGGNRCDGARRISSAERRADYLFRDAVEMPFVAAVTTWLRATWQRGLRSLARGALRQYVSDQGPGGRAVPCIATPCPTAAAAVGKLPEAARERSFVKMANRTSWELLRAQGIGRGAFIQVKGGLKIIAGLADDGARLEYSFCPKEADVYNECLSFLPVSTVADALKKKVKPCVQKWNEAKANMESQVVGFVPRGCFEQNGFAIEVDRKCSVVNAVEYKKLFNRVTRLRDVRWPPTLQSPKEKGGGLEQMMDTDKHYYKDQAADVVQWKWSEMQGERRAAKSVDFQTTLAREDGGSPGAAEWILDTQKVYTFDSFSNKLLEGIEVPAASRGAGANPEGGDSEGLDDADSLITPRGGDEDEQNSGGDAEVPSSGAGRSAVTTPASTFARARKANSAAGCSSARSAAPSRRSSGTAVPCVHGVPIEMPFSQCVDPKAEGAASVMSVAGPPANAKDWDAADRWISKLSIWVAMAKGKLGVQVHRASEAMKKWTQAEGDKVDKERVAALEAVAAVTKIPSMVLVKVLRIHFREFAKAVNNNESALSLLAMVWPLPFSDEAAMELKVTEWESNTLFMKGFFLDLAHEGEGKADMVHAVCGYFDDYTKKASECSDLNSDEADLLCELATVADALRALLDPSRVFDEEGGDNLMQGVVSLKSPQKVQSVLSSVSVAVAECSFYNVMVEATLASLRDGAASEGLVRATHGMLEEAAHALPTHAGIPKWKAGVSKGISDASRATAIGTAVKSFPEPIVDGLSRVVSELQSATSKVDISGRDDWFPRLVQARSLKQTLTTLRADCQNSDGFDPVAALAKSTEVVSIQLLHDELLKFDHYLRNRPSLTLEPTPWDVDPILKAIAPVTDEADAMLQAIGGAAAIRAKTAVDPKMESLRDFMNGMSGGAQWLDGLGEKKRHSWKDVQAHGANTIMKEPRVAKMRKELEELEKAVADYKGIGERYNVKMDKTWLDDAENVIRCCWISHVMGLLFTAFKTATDKTALREKCAKHLALLNRPGGKDIGRTLLPKAVHVRAEPALLFKVQPPWHSLDKCPQIQPLPAIKAILTRWLLSQAF</sequence>
<evidence type="ECO:0000256" key="1">
    <source>
        <dbReference type="SAM" id="MobiDB-lite"/>
    </source>
</evidence>
<organism evidence="2 3">
    <name type="scientific">Prorocentrum cordatum</name>
    <dbReference type="NCBI Taxonomy" id="2364126"/>
    <lineage>
        <taxon>Eukaryota</taxon>
        <taxon>Sar</taxon>
        <taxon>Alveolata</taxon>
        <taxon>Dinophyceae</taxon>
        <taxon>Prorocentrales</taxon>
        <taxon>Prorocentraceae</taxon>
        <taxon>Prorocentrum</taxon>
    </lineage>
</organism>
<feature type="compositionally biased region" description="Acidic residues" evidence="1">
    <location>
        <begin position="454"/>
        <end position="463"/>
    </location>
</feature>
<feature type="region of interest" description="Disordered" evidence="1">
    <location>
        <begin position="444"/>
        <end position="529"/>
    </location>
</feature>
<evidence type="ECO:0000313" key="2">
    <source>
        <dbReference type="EMBL" id="CAK0849958.1"/>
    </source>
</evidence>
<feature type="compositionally biased region" description="Low complexity" evidence="1">
    <location>
        <begin position="507"/>
        <end position="529"/>
    </location>
</feature>
<accession>A0ABN9TUP5</accession>
<evidence type="ECO:0000313" key="3">
    <source>
        <dbReference type="Proteomes" id="UP001189429"/>
    </source>
</evidence>
<proteinExistence type="predicted"/>
<name>A0ABN9TUP5_9DINO</name>
<reference evidence="2" key="1">
    <citation type="submission" date="2023-10" db="EMBL/GenBank/DDBJ databases">
        <authorList>
            <person name="Chen Y."/>
            <person name="Shah S."/>
            <person name="Dougan E. K."/>
            <person name="Thang M."/>
            <person name="Chan C."/>
        </authorList>
    </citation>
    <scope>NUCLEOTIDE SEQUENCE [LARGE SCALE GENOMIC DNA]</scope>
</reference>
<keyword evidence="3" id="KW-1185">Reference proteome</keyword>
<feature type="non-terminal residue" evidence="2">
    <location>
        <position position="1"/>
    </location>
</feature>
<comment type="caution">
    <text evidence="2">The sequence shown here is derived from an EMBL/GenBank/DDBJ whole genome shotgun (WGS) entry which is preliminary data.</text>
</comment>
<gene>
    <name evidence="2" type="ORF">PCOR1329_LOCUS42525</name>
</gene>